<proteinExistence type="inferred from homology"/>
<protein>
    <submittedName>
        <fullName evidence="7">Zinc ABC transporter substrate-binding protein</fullName>
    </submittedName>
</protein>
<evidence type="ECO:0000256" key="6">
    <source>
        <dbReference type="SAM" id="SignalP"/>
    </source>
</evidence>
<evidence type="ECO:0000256" key="5">
    <source>
        <dbReference type="SAM" id="MobiDB-lite"/>
    </source>
</evidence>
<evidence type="ECO:0000256" key="3">
    <source>
        <dbReference type="ARBA" id="ARBA00022729"/>
    </source>
</evidence>
<evidence type="ECO:0000256" key="2">
    <source>
        <dbReference type="ARBA" id="ARBA00022448"/>
    </source>
</evidence>
<dbReference type="PANTHER" id="PTHR42953">
    <property type="entry name" value="HIGH-AFFINITY ZINC UPTAKE SYSTEM PROTEIN ZNUA-RELATED"/>
    <property type="match status" value="1"/>
</dbReference>
<evidence type="ECO:0000256" key="4">
    <source>
        <dbReference type="RuleBase" id="RU003512"/>
    </source>
</evidence>
<name>A0A7V7UHD6_9FIRM</name>
<dbReference type="EMBL" id="WAGX01000004">
    <property type="protein sequence ID" value="KAB1439873.1"/>
    <property type="molecule type" value="Genomic_DNA"/>
</dbReference>
<keyword evidence="2 4" id="KW-0813">Transport</keyword>
<dbReference type="InterPro" id="IPR006129">
    <property type="entry name" value="AdhesinB"/>
</dbReference>
<sequence>MKNKIKVIMLTVLLVTVLVSCTKNSPANTTVEGENEKLTVVTTLFPYYDFVRQIAGDKVNNMMLLSPGMDAHSFEPTPANMIDVQKADVFIYNGGEMENWVEQILKATENKNQVSLRMMDYVKTVVEEEKEGMETEEEEEEGLEEPEYDEHIWTSPVNAQKLVETICETLMQADEKNASYYEANAKKYLEELKELDASFQGVVNQATKKIMIVGDKFPLRYLVDEYGLDYRAAFSGCTTQTEPSADTIAYLINITKEEQVNAVFHMELSNGKIADTISEATGAKVLTFHSTHNVTKEDFEKGVTYLELMRQNVKVLQEGLNE</sequence>
<evidence type="ECO:0000256" key="1">
    <source>
        <dbReference type="ARBA" id="ARBA00011028"/>
    </source>
</evidence>
<keyword evidence="8" id="KW-1185">Reference proteome</keyword>
<reference evidence="7 8" key="1">
    <citation type="submission" date="2019-09" db="EMBL/GenBank/DDBJ databases">
        <authorList>
            <person name="Valk L.C."/>
        </authorList>
    </citation>
    <scope>NUCLEOTIDE SEQUENCE [LARGE SCALE GENOMIC DNA]</scope>
    <source>
        <strain evidence="7">GalUA</strain>
    </source>
</reference>
<comment type="similarity">
    <text evidence="1 4">Belongs to the bacterial solute-binding protein 9 family.</text>
</comment>
<gene>
    <name evidence="7" type="ORF">F7O84_05680</name>
</gene>
<dbReference type="GO" id="GO:0030001">
    <property type="term" value="P:metal ion transport"/>
    <property type="evidence" value="ECO:0007669"/>
    <property type="project" value="InterPro"/>
</dbReference>
<dbReference type="SUPFAM" id="SSF53807">
    <property type="entry name" value="Helical backbone' metal receptor"/>
    <property type="match status" value="1"/>
</dbReference>
<dbReference type="Proteomes" id="UP000461768">
    <property type="component" value="Unassembled WGS sequence"/>
</dbReference>
<dbReference type="Pfam" id="PF01297">
    <property type="entry name" value="ZnuA"/>
    <property type="match status" value="1"/>
</dbReference>
<dbReference type="InterPro" id="IPR006128">
    <property type="entry name" value="Lipoprotein_PsaA-like"/>
</dbReference>
<evidence type="ECO:0000313" key="8">
    <source>
        <dbReference type="Proteomes" id="UP000461768"/>
    </source>
</evidence>
<dbReference type="AlphaFoldDB" id="A0A7V7UHD6"/>
<comment type="caution">
    <text evidence="7">The sequence shown here is derived from an EMBL/GenBank/DDBJ whole genome shotgun (WGS) entry which is preliminary data.</text>
</comment>
<dbReference type="PRINTS" id="PR00691">
    <property type="entry name" value="ADHESINB"/>
</dbReference>
<dbReference type="RefSeq" id="WP_151142855.1">
    <property type="nucleotide sequence ID" value="NZ_WAGX01000004.1"/>
</dbReference>
<dbReference type="OrthoDB" id="9810636at2"/>
<dbReference type="InterPro" id="IPR006127">
    <property type="entry name" value="ZnuA-like"/>
</dbReference>
<reference evidence="7 8" key="2">
    <citation type="submission" date="2020-02" db="EMBL/GenBank/DDBJ databases">
        <title>Candidatus Galacturonibacter soehngenii shows hetero-acetogenic catabolism of galacturonic acid but lacks a canonical carbon monoxide dehydrogenase/acetyl-CoA synthase complex.</title>
        <authorList>
            <person name="Diender M."/>
            <person name="Stouten G.R."/>
            <person name="Petersen J.F."/>
            <person name="Nielsen P.H."/>
            <person name="Dueholm M.S."/>
            <person name="Pronk J.T."/>
            <person name="Van Loosdrecht M.C.M."/>
        </authorList>
    </citation>
    <scope>NUCLEOTIDE SEQUENCE [LARGE SCALE GENOMIC DNA]</scope>
    <source>
        <strain evidence="7">GalUA</strain>
    </source>
</reference>
<dbReference type="PRINTS" id="PR00690">
    <property type="entry name" value="ADHESNFAMILY"/>
</dbReference>
<dbReference type="InterPro" id="IPR050492">
    <property type="entry name" value="Bact_metal-bind_prot9"/>
</dbReference>
<evidence type="ECO:0000313" key="7">
    <source>
        <dbReference type="EMBL" id="KAB1439873.1"/>
    </source>
</evidence>
<dbReference type="PANTHER" id="PTHR42953:SF3">
    <property type="entry name" value="HIGH-AFFINITY ZINC UPTAKE SYSTEM PROTEIN ZNUA"/>
    <property type="match status" value="1"/>
</dbReference>
<organism evidence="7 8">
    <name type="scientific">Candidatus Galacturonatibacter soehngenii</name>
    <dbReference type="NCBI Taxonomy" id="2307010"/>
    <lineage>
        <taxon>Bacteria</taxon>
        <taxon>Bacillati</taxon>
        <taxon>Bacillota</taxon>
        <taxon>Clostridia</taxon>
        <taxon>Lachnospirales</taxon>
        <taxon>Lachnospiraceae</taxon>
        <taxon>Candidatus Galacturonatibacter</taxon>
    </lineage>
</organism>
<dbReference type="Gene3D" id="3.40.50.1980">
    <property type="entry name" value="Nitrogenase molybdenum iron protein domain"/>
    <property type="match status" value="2"/>
</dbReference>
<keyword evidence="3 6" id="KW-0732">Signal</keyword>
<accession>A0A7V7UHD6</accession>
<dbReference type="PROSITE" id="PS51257">
    <property type="entry name" value="PROKAR_LIPOPROTEIN"/>
    <property type="match status" value="1"/>
</dbReference>
<feature type="signal peptide" evidence="6">
    <location>
        <begin position="1"/>
        <end position="27"/>
    </location>
</feature>
<dbReference type="GO" id="GO:0007155">
    <property type="term" value="P:cell adhesion"/>
    <property type="evidence" value="ECO:0007669"/>
    <property type="project" value="InterPro"/>
</dbReference>
<feature type="region of interest" description="Disordered" evidence="5">
    <location>
        <begin position="128"/>
        <end position="148"/>
    </location>
</feature>
<feature type="chain" id="PRO_5030954001" evidence="6">
    <location>
        <begin position="28"/>
        <end position="322"/>
    </location>
</feature>
<dbReference type="GO" id="GO:0046872">
    <property type="term" value="F:metal ion binding"/>
    <property type="evidence" value="ECO:0007669"/>
    <property type="project" value="InterPro"/>
</dbReference>